<sequence>DVCTGSVQVLQRVEFKVEPQEDHTFEVEPHRNVDQARLKDDMDARSDVYVLNNSYKKCSYDIDCYYWEYTSGMFIHIFLYIDDMVFLADARLRSWLPRVCWIRFYNGKLVQTLLEGHSILSLKGSLSGDCDVEKNDRRTGFVDSNYVMGRSITRGCKGDYLAKGTRNRVRIQAKDSSRKREVLQAKKAESFKASKAKSSNDLRSKTPTKSANKQQSVAMFSTRAEDIAAAGCYAIILWIESTH</sequence>
<gene>
    <name evidence="2" type="ORF">Tco_0877662</name>
</gene>
<keyword evidence="3" id="KW-1185">Reference proteome</keyword>
<dbReference type="Proteomes" id="UP001151760">
    <property type="component" value="Unassembled WGS sequence"/>
</dbReference>
<feature type="region of interest" description="Disordered" evidence="1">
    <location>
        <begin position="192"/>
        <end position="215"/>
    </location>
</feature>
<feature type="compositionally biased region" description="Basic and acidic residues" evidence="1">
    <location>
        <begin position="192"/>
        <end position="204"/>
    </location>
</feature>
<reference evidence="2" key="2">
    <citation type="submission" date="2022-01" db="EMBL/GenBank/DDBJ databases">
        <authorList>
            <person name="Yamashiro T."/>
            <person name="Shiraishi A."/>
            <person name="Satake H."/>
            <person name="Nakayama K."/>
        </authorList>
    </citation>
    <scope>NUCLEOTIDE SEQUENCE</scope>
</reference>
<organism evidence="2 3">
    <name type="scientific">Tanacetum coccineum</name>
    <dbReference type="NCBI Taxonomy" id="301880"/>
    <lineage>
        <taxon>Eukaryota</taxon>
        <taxon>Viridiplantae</taxon>
        <taxon>Streptophyta</taxon>
        <taxon>Embryophyta</taxon>
        <taxon>Tracheophyta</taxon>
        <taxon>Spermatophyta</taxon>
        <taxon>Magnoliopsida</taxon>
        <taxon>eudicotyledons</taxon>
        <taxon>Gunneridae</taxon>
        <taxon>Pentapetalae</taxon>
        <taxon>asterids</taxon>
        <taxon>campanulids</taxon>
        <taxon>Asterales</taxon>
        <taxon>Asteraceae</taxon>
        <taxon>Asteroideae</taxon>
        <taxon>Anthemideae</taxon>
        <taxon>Anthemidinae</taxon>
        <taxon>Tanacetum</taxon>
    </lineage>
</organism>
<feature type="compositionally biased region" description="Polar residues" evidence="1">
    <location>
        <begin position="205"/>
        <end position="215"/>
    </location>
</feature>
<dbReference type="EMBL" id="BQNB010013680">
    <property type="protein sequence ID" value="GJT18956.1"/>
    <property type="molecule type" value="Genomic_DNA"/>
</dbReference>
<evidence type="ECO:0000313" key="2">
    <source>
        <dbReference type="EMBL" id="GJT18956.1"/>
    </source>
</evidence>
<comment type="caution">
    <text evidence="2">The sequence shown here is derived from an EMBL/GenBank/DDBJ whole genome shotgun (WGS) entry which is preliminary data.</text>
</comment>
<evidence type="ECO:0008006" key="4">
    <source>
        <dbReference type="Google" id="ProtNLM"/>
    </source>
</evidence>
<accession>A0ABQ5BW17</accession>
<name>A0ABQ5BW17_9ASTR</name>
<protein>
    <recommendedName>
        <fullName evidence="4">Reverse transcriptase Ty1/copia-type domain-containing protein</fullName>
    </recommendedName>
</protein>
<proteinExistence type="predicted"/>
<reference evidence="2" key="1">
    <citation type="journal article" date="2022" name="Int. J. Mol. Sci.">
        <title>Draft Genome of Tanacetum Coccineum: Genomic Comparison of Closely Related Tanacetum-Family Plants.</title>
        <authorList>
            <person name="Yamashiro T."/>
            <person name="Shiraishi A."/>
            <person name="Nakayama K."/>
            <person name="Satake H."/>
        </authorList>
    </citation>
    <scope>NUCLEOTIDE SEQUENCE</scope>
</reference>
<evidence type="ECO:0000313" key="3">
    <source>
        <dbReference type="Proteomes" id="UP001151760"/>
    </source>
</evidence>
<evidence type="ECO:0000256" key="1">
    <source>
        <dbReference type="SAM" id="MobiDB-lite"/>
    </source>
</evidence>
<feature type="non-terminal residue" evidence="2">
    <location>
        <position position="1"/>
    </location>
</feature>